<dbReference type="AlphaFoldDB" id="A0A1X2H9W9"/>
<proteinExistence type="predicted"/>
<accession>A0A1X2H9W9</accession>
<dbReference type="EMBL" id="MCGN01000006">
    <property type="protein sequence ID" value="ORY95463.1"/>
    <property type="molecule type" value="Genomic_DNA"/>
</dbReference>
<evidence type="ECO:0000313" key="1">
    <source>
        <dbReference type="EMBL" id="ORY95463.1"/>
    </source>
</evidence>
<gene>
    <name evidence="1" type="ORF">BCR43DRAFT_415229</name>
</gene>
<dbReference type="InParanoid" id="A0A1X2H9W9"/>
<keyword evidence="2" id="KW-1185">Reference proteome</keyword>
<comment type="caution">
    <text evidence="1">The sequence shown here is derived from an EMBL/GenBank/DDBJ whole genome shotgun (WGS) entry which is preliminary data.</text>
</comment>
<feature type="non-terminal residue" evidence="1">
    <location>
        <position position="54"/>
    </location>
</feature>
<protein>
    <recommendedName>
        <fullName evidence="3">Tc1-like transposase DDE domain-containing protein</fullName>
    </recommendedName>
</protein>
<dbReference type="STRING" id="13706.A0A1X2H9W9"/>
<evidence type="ECO:0000313" key="2">
    <source>
        <dbReference type="Proteomes" id="UP000242180"/>
    </source>
</evidence>
<sequence length="54" mass="6307">HISSGTVTLHYINLLKMTLDEMDKHTHLRMKGYHIFIDNAPIHAHGNITKHIEY</sequence>
<name>A0A1X2H9W9_SYNRA</name>
<dbReference type="Proteomes" id="UP000242180">
    <property type="component" value="Unassembled WGS sequence"/>
</dbReference>
<feature type="non-terminal residue" evidence="1">
    <location>
        <position position="1"/>
    </location>
</feature>
<evidence type="ECO:0008006" key="3">
    <source>
        <dbReference type="Google" id="ProtNLM"/>
    </source>
</evidence>
<reference evidence="1 2" key="1">
    <citation type="submission" date="2016-07" db="EMBL/GenBank/DDBJ databases">
        <title>Pervasive Adenine N6-methylation of Active Genes in Fungi.</title>
        <authorList>
            <consortium name="DOE Joint Genome Institute"/>
            <person name="Mondo S.J."/>
            <person name="Dannebaum R.O."/>
            <person name="Kuo R.C."/>
            <person name="Labutti K."/>
            <person name="Haridas S."/>
            <person name="Kuo A."/>
            <person name="Salamov A."/>
            <person name="Ahrendt S.R."/>
            <person name="Lipzen A."/>
            <person name="Sullivan W."/>
            <person name="Andreopoulos W.B."/>
            <person name="Clum A."/>
            <person name="Lindquist E."/>
            <person name="Daum C."/>
            <person name="Ramamoorthy G.K."/>
            <person name="Gryganskyi A."/>
            <person name="Culley D."/>
            <person name="Magnuson J.K."/>
            <person name="James T.Y."/>
            <person name="O'Malley M.A."/>
            <person name="Stajich J.E."/>
            <person name="Spatafora J.W."/>
            <person name="Visel A."/>
            <person name="Grigoriev I.V."/>
        </authorList>
    </citation>
    <scope>NUCLEOTIDE SEQUENCE [LARGE SCALE GENOMIC DNA]</scope>
    <source>
        <strain evidence="1 2">NRRL 2496</strain>
    </source>
</reference>
<organism evidence="1 2">
    <name type="scientific">Syncephalastrum racemosum</name>
    <name type="common">Filamentous fungus</name>
    <dbReference type="NCBI Taxonomy" id="13706"/>
    <lineage>
        <taxon>Eukaryota</taxon>
        <taxon>Fungi</taxon>
        <taxon>Fungi incertae sedis</taxon>
        <taxon>Mucoromycota</taxon>
        <taxon>Mucoromycotina</taxon>
        <taxon>Mucoromycetes</taxon>
        <taxon>Mucorales</taxon>
        <taxon>Syncephalastraceae</taxon>
        <taxon>Syncephalastrum</taxon>
    </lineage>
</organism>
<dbReference type="OrthoDB" id="2266637at2759"/>